<dbReference type="AlphaFoldDB" id="A0AA86RL17"/>
<evidence type="ECO:0000313" key="2">
    <source>
        <dbReference type="Proteomes" id="UP001189624"/>
    </source>
</evidence>
<protein>
    <submittedName>
        <fullName evidence="1">Uncharacterized protein</fullName>
    </submittedName>
</protein>
<proteinExistence type="predicted"/>
<gene>
    <name evidence="1" type="ORF">AYBTSS11_LOCUS325</name>
</gene>
<evidence type="ECO:0000313" key="1">
    <source>
        <dbReference type="EMBL" id="CAJ1789383.1"/>
    </source>
</evidence>
<dbReference type="Proteomes" id="UP001189624">
    <property type="component" value="Chromosome 1"/>
</dbReference>
<reference evidence="1" key="1">
    <citation type="submission" date="2023-10" db="EMBL/GenBank/DDBJ databases">
        <authorList>
            <person name="Domelevo Entfellner J.-B."/>
        </authorList>
    </citation>
    <scope>NUCLEOTIDE SEQUENCE</scope>
</reference>
<organism evidence="1 2">
    <name type="scientific">Sphenostylis stenocarpa</name>
    <dbReference type="NCBI Taxonomy" id="92480"/>
    <lineage>
        <taxon>Eukaryota</taxon>
        <taxon>Viridiplantae</taxon>
        <taxon>Streptophyta</taxon>
        <taxon>Embryophyta</taxon>
        <taxon>Tracheophyta</taxon>
        <taxon>Spermatophyta</taxon>
        <taxon>Magnoliopsida</taxon>
        <taxon>eudicotyledons</taxon>
        <taxon>Gunneridae</taxon>
        <taxon>Pentapetalae</taxon>
        <taxon>rosids</taxon>
        <taxon>fabids</taxon>
        <taxon>Fabales</taxon>
        <taxon>Fabaceae</taxon>
        <taxon>Papilionoideae</taxon>
        <taxon>50 kb inversion clade</taxon>
        <taxon>NPAAA clade</taxon>
        <taxon>indigoferoid/millettioid clade</taxon>
        <taxon>Phaseoleae</taxon>
        <taxon>Sphenostylis</taxon>
    </lineage>
</organism>
<keyword evidence="2" id="KW-1185">Reference proteome</keyword>
<sequence>MTATRVYENRIVGVSIGFAAELFHPVESEQDFAGEALFSEDFDDARDGGGGNVKALFEEVPEEFDCVGAGEETGQLAARISVGRGAQDEDIVAELVVFEVEVALPQRCAVAEAALPANGARRLEGVAGDGVENLCDGIVCPWRRFRKKSGFTICRMLCSVLTASCREIK</sequence>
<dbReference type="EMBL" id="OY731398">
    <property type="protein sequence ID" value="CAJ1789383.1"/>
    <property type="molecule type" value="Genomic_DNA"/>
</dbReference>
<name>A0AA86RL17_9FABA</name>
<accession>A0AA86RL17</accession>
<dbReference type="Gramene" id="rna-AYBTSS11_LOCUS325">
    <property type="protein sequence ID" value="CAJ1789383.1"/>
    <property type="gene ID" value="gene-AYBTSS11_LOCUS325"/>
</dbReference>